<comment type="similarity">
    <text evidence="2">Belongs to the GtrA family.</text>
</comment>
<dbReference type="InterPro" id="IPR007267">
    <property type="entry name" value="GtrA_DPMS_TM"/>
</dbReference>
<dbReference type="RefSeq" id="WP_046972751.1">
    <property type="nucleotide sequence ID" value="NZ_JPLA01000043.1"/>
</dbReference>
<reference evidence="8 9" key="1">
    <citation type="journal article" date="2015" name="Antonie Van Leeuwenhoek">
        <title>A phylogenomic and molecular marker based taxonomic framework for the order Xanthomonadales: proposal to transfer the families Algiphilaceae and Solimonadaceae to the order Nevskiales ord. nov. and to create a new family within the order Xanthomonadales, the family Rhodanobacteraceae fam. nov., containing the genus Rhodanobacter and its closest relatives.</title>
        <authorList>
            <person name="Naushad S."/>
            <person name="Adeolu M."/>
            <person name="Wong S."/>
            <person name="Sohail M."/>
            <person name="Schellhorn H.E."/>
            <person name="Gupta R.S."/>
        </authorList>
    </citation>
    <scope>NUCLEOTIDE SEQUENCE [LARGE SCALE GENOMIC DNA]</scope>
    <source>
        <strain evidence="8 9">DSM 16301</strain>
    </source>
</reference>
<dbReference type="GO" id="GO:0000271">
    <property type="term" value="P:polysaccharide biosynthetic process"/>
    <property type="evidence" value="ECO:0007669"/>
    <property type="project" value="InterPro"/>
</dbReference>
<comment type="caution">
    <text evidence="8">The sequence shown here is derived from an EMBL/GenBank/DDBJ whole genome shotgun (WGS) entry which is preliminary data.</text>
</comment>
<sequence>MDKLLRHQPVRYIINGLIATCVSYAVLNACIHLAHIPSAGVANFIAAVVGITVSFLGSRHFVFPGTTESVWHQLARFWILYAVLALLQASVLFLWTDVAKLDYRIGFLIGTFLQMVCSYFGGKHWVFKQ</sequence>
<evidence type="ECO:0000259" key="7">
    <source>
        <dbReference type="Pfam" id="PF04138"/>
    </source>
</evidence>
<evidence type="ECO:0000256" key="4">
    <source>
        <dbReference type="ARBA" id="ARBA00022989"/>
    </source>
</evidence>
<dbReference type="EMBL" id="JPLA01000043">
    <property type="protein sequence ID" value="KLD62597.1"/>
    <property type="molecule type" value="Genomic_DNA"/>
</dbReference>
<dbReference type="GO" id="GO:0005886">
    <property type="term" value="C:plasma membrane"/>
    <property type="evidence" value="ECO:0007669"/>
    <property type="project" value="TreeGrafter"/>
</dbReference>
<evidence type="ECO:0000256" key="2">
    <source>
        <dbReference type="ARBA" id="ARBA00009399"/>
    </source>
</evidence>
<evidence type="ECO:0000256" key="1">
    <source>
        <dbReference type="ARBA" id="ARBA00004141"/>
    </source>
</evidence>
<evidence type="ECO:0000256" key="3">
    <source>
        <dbReference type="ARBA" id="ARBA00022692"/>
    </source>
</evidence>
<feature type="transmembrane region" description="Helical" evidence="6">
    <location>
        <begin position="12"/>
        <end position="35"/>
    </location>
</feature>
<dbReference type="Pfam" id="PF04138">
    <property type="entry name" value="GtrA_DPMS_TM"/>
    <property type="match status" value="1"/>
</dbReference>
<evidence type="ECO:0000313" key="8">
    <source>
        <dbReference type="EMBL" id="KLD62597.1"/>
    </source>
</evidence>
<dbReference type="STRING" id="1440762.Y882_15300"/>
<evidence type="ECO:0000256" key="6">
    <source>
        <dbReference type="SAM" id="Phobius"/>
    </source>
</evidence>
<dbReference type="PANTHER" id="PTHR38459">
    <property type="entry name" value="PROPHAGE BACTOPRENOL-LINKED GLUCOSE TRANSLOCASE HOMOLOG"/>
    <property type="match status" value="1"/>
</dbReference>
<protein>
    <recommendedName>
        <fullName evidence="7">GtrA/DPMS transmembrane domain-containing protein</fullName>
    </recommendedName>
</protein>
<gene>
    <name evidence="8" type="ORF">Y882_15300</name>
</gene>
<evidence type="ECO:0000256" key="5">
    <source>
        <dbReference type="ARBA" id="ARBA00023136"/>
    </source>
</evidence>
<feature type="transmembrane region" description="Helical" evidence="6">
    <location>
        <begin position="101"/>
        <end position="121"/>
    </location>
</feature>
<keyword evidence="3 6" id="KW-0812">Transmembrane</keyword>
<dbReference type="PANTHER" id="PTHR38459:SF1">
    <property type="entry name" value="PROPHAGE BACTOPRENOL-LINKED GLUCOSE TRANSLOCASE HOMOLOG"/>
    <property type="match status" value="1"/>
</dbReference>
<evidence type="ECO:0000313" key="9">
    <source>
        <dbReference type="Proteomes" id="UP000035481"/>
    </source>
</evidence>
<dbReference type="InterPro" id="IPR051401">
    <property type="entry name" value="GtrA_CellWall_Glycosyl"/>
</dbReference>
<dbReference type="OrthoDB" id="8453573at2"/>
<organism evidence="8 9">
    <name type="scientific">Dyella japonica DSM 16301</name>
    <dbReference type="NCBI Taxonomy" id="1440762"/>
    <lineage>
        <taxon>Bacteria</taxon>
        <taxon>Pseudomonadati</taxon>
        <taxon>Pseudomonadota</taxon>
        <taxon>Gammaproteobacteria</taxon>
        <taxon>Lysobacterales</taxon>
        <taxon>Rhodanobacteraceae</taxon>
        <taxon>Dyella</taxon>
    </lineage>
</organism>
<dbReference type="Proteomes" id="UP000035481">
    <property type="component" value="Unassembled WGS sequence"/>
</dbReference>
<dbReference type="PATRIC" id="fig|1440762.4.peg.2783"/>
<name>A0A0G9H4F1_9GAMM</name>
<keyword evidence="4 6" id="KW-1133">Transmembrane helix</keyword>
<dbReference type="AlphaFoldDB" id="A0A0G9H4F1"/>
<keyword evidence="5 6" id="KW-0472">Membrane</keyword>
<proteinExistence type="inferred from homology"/>
<feature type="transmembrane region" description="Helical" evidence="6">
    <location>
        <begin position="74"/>
        <end position="95"/>
    </location>
</feature>
<accession>A0A0G9H4F1</accession>
<feature type="domain" description="GtrA/DPMS transmembrane" evidence="7">
    <location>
        <begin position="11"/>
        <end position="127"/>
    </location>
</feature>
<feature type="transmembrane region" description="Helical" evidence="6">
    <location>
        <begin position="41"/>
        <end position="62"/>
    </location>
</feature>
<comment type="subcellular location">
    <subcellularLocation>
        <location evidence="1">Membrane</location>
        <topology evidence="1">Multi-pass membrane protein</topology>
    </subcellularLocation>
</comment>